<evidence type="ECO:0000313" key="7">
    <source>
        <dbReference type="Proteomes" id="UP000000311"/>
    </source>
</evidence>
<gene>
    <name evidence="6" type="ORF">EAG_08400</name>
</gene>
<feature type="transmembrane region" description="Helical" evidence="4">
    <location>
        <begin position="308"/>
        <end position="329"/>
    </location>
</feature>
<dbReference type="AlphaFoldDB" id="E1ZYR3"/>
<evidence type="ECO:0000256" key="4">
    <source>
        <dbReference type="SAM" id="Phobius"/>
    </source>
</evidence>
<dbReference type="PANTHER" id="PTHR48043">
    <property type="entry name" value="EG:EG0003.4 PROTEIN-RELATED"/>
    <property type="match status" value="1"/>
</dbReference>
<protein>
    <submittedName>
        <fullName evidence="6">Ecdysteroid UDP-glucosyltransferase</fullName>
    </submittedName>
</protein>
<dbReference type="OrthoDB" id="5835829at2759"/>
<dbReference type="STRING" id="104421.E1ZYR3"/>
<keyword evidence="2" id="KW-0328">Glycosyltransferase</keyword>
<keyword evidence="4" id="KW-0812">Transmembrane</keyword>
<keyword evidence="7" id="KW-1185">Reference proteome</keyword>
<name>E1ZYR3_CAMFO</name>
<evidence type="ECO:0000313" key="6">
    <source>
        <dbReference type="EMBL" id="EFN73603.1"/>
    </source>
</evidence>
<dbReference type="PANTHER" id="PTHR48043:SF159">
    <property type="entry name" value="EG:EG0003.4 PROTEIN-RELATED"/>
    <property type="match status" value="1"/>
</dbReference>
<feature type="signal peptide" evidence="5">
    <location>
        <begin position="1"/>
        <end position="18"/>
    </location>
</feature>
<dbReference type="EMBL" id="GL435242">
    <property type="protein sequence ID" value="EFN73603.1"/>
    <property type="molecule type" value="Genomic_DNA"/>
</dbReference>
<keyword evidence="4" id="KW-0472">Membrane</keyword>
<keyword evidence="5" id="KW-0732">Signal</keyword>
<keyword evidence="3 6" id="KW-0808">Transferase</keyword>
<dbReference type="InParanoid" id="E1ZYR3"/>
<dbReference type="Gene3D" id="3.40.50.2000">
    <property type="entry name" value="Glycogen Phosphorylase B"/>
    <property type="match status" value="1"/>
</dbReference>
<evidence type="ECO:0000256" key="5">
    <source>
        <dbReference type="SAM" id="SignalP"/>
    </source>
</evidence>
<evidence type="ECO:0000256" key="2">
    <source>
        <dbReference type="ARBA" id="ARBA00022676"/>
    </source>
</evidence>
<dbReference type="GO" id="GO:0008194">
    <property type="term" value="F:UDP-glycosyltransferase activity"/>
    <property type="evidence" value="ECO:0007669"/>
    <property type="project" value="TreeGrafter"/>
</dbReference>
<keyword evidence="4" id="KW-1133">Transmembrane helix</keyword>
<organism evidence="7">
    <name type="scientific">Camponotus floridanus</name>
    <name type="common">Florida carpenter ant</name>
    <dbReference type="NCBI Taxonomy" id="104421"/>
    <lineage>
        <taxon>Eukaryota</taxon>
        <taxon>Metazoa</taxon>
        <taxon>Ecdysozoa</taxon>
        <taxon>Arthropoda</taxon>
        <taxon>Hexapoda</taxon>
        <taxon>Insecta</taxon>
        <taxon>Pterygota</taxon>
        <taxon>Neoptera</taxon>
        <taxon>Endopterygota</taxon>
        <taxon>Hymenoptera</taxon>
        <taxon>Apocrita</taxon>
        <taxon>Aculeata</taxon>
        <taxon>Formicoidea</taxon>
        <taxon>Formicidae</taxon>
        <taxon>Formicinae</taxon>
        <taxon>Camponotus</taxon>
    </lineage>
</organism>
<sequence>MCSSCIITSLLEAARILAIISIPSYSHQIGYQPLWTALSRRGHKVVVLTTNPVNEPNITNLTEVDFHYNYRLLKDLNHVKMMEHDTWINVERNFLFNIGNELTEDIYKHPEVRKMYAPDSDQKFDAVIIEVIKTPGLYALAHRFNAPLIGISSVGLYSHIYYLLGAPVLPSHPSNWEMKEVTGFNLSLWQRLKNVIEQWYHIYCVLNHFFPQQQAIAEKYLGKNIPNIVDMERNISIIFHHQQEALSFIRPKTPNVIVFGNELTEDIYKHPEVRKMYAPDSDQKFDAVIEVFKTPGLYALAHRFNAPLIVIFIIFLVVLSSWCFLVPVLPSHPSNWEMKEVTGFNLSLWQRLKNVIEQWYHIYCVLNHFFPQQQAIAEKYLGKNIPNIVDMERNISIIFHHQQEALSFIRPKTPNVIVFGNSHVSKNTPTLPKPRKLAVGSQRASLRRDESNGAPIRNVLTSNKTVTYYCLWFLEVPSSPTRTYRLYRSSTQTPLCNYYYLF</sequence>
<comment type="similarity">
    <text evidence="1">Belongs to the UDP-glycosyltransferase family.</text>
</comment>
<feature type="chain" id="PRO_5003156790" evidence="5">
    <location>
        <begin position="19"/>
        <end position="502"/>
    </location>
</feature>
<dbReference type="Proteomes" id="UP000000311">
    <property type="component" value="Unassembled WGS sequence"/>
</dbReference>
<dbReference type="InterPro" id="IPR050271">
    <property type="entry name" value="UDP-glycosyltransferase"/>
</dbReference>
<accession>E1ZYR3</accession>
<evidence type="ECO:0000256" key="3">
    <source>
        <dbReference type="ARBA" id="ARBA00022679"/>
    </source>
</evidence>
<proteinExistence type="inferred from homology"/>
<reference evidence="6 7" key="1">
    <citation type="journal article" date="2010" name="Science">
        <title>Genomic comparison of the ants Camponotus floridanus and Harpegnathos saltator.</title>
        <authorList>
            <person name="Bonasio R."/>
            <person name="Zhang G."/>
            <person name="Ye C."/>
            <person name="Mutti N.S."/>
            <person name="Fang X."/>
            <person name="Qin N."/>
            <person name="Donahue G."/>
            <person name="Yang P."/>
            <person name="Li Q."/>
            <person name="Li C."/>
            <person name="Zhang P."/>
            <person name="Huang Z."/>
            <person name="Berger S.L."/>
            <person name="Reinberg D."/>
            <person name="Wang J."/>
            <person name="Liebig J."/>
        </authorList>
    </citation>
    <scope>NUCLEOTIDE SEQUENCE [LARGE SCALE GENOMIC DNA]</scope>
    <source>
        <strain evidence="7">C129</strain>
    </source>
</reference>
<evidence type="ECO:0000256" key="1">
    <source>
        <dbReference type="ARBA" id="ARBA00009995"/>
    </source>
</evidence>
<dbReference type="SUPFAM" id="SSF53756">
    <property type="entry name" value="UDP-Glycosyltransferase/glycogen phosphorylase"/>
    <property type="match status" value="2"/>
</dbReference>